<sequence>MCGCRLTWRFPLHEKCRVYVCQKLGRVRRKPNAPVLLSPSPRKATPSCMRLTRTFSGVRVVEHPFPPCSCAENDSIFLNTSVLHFGFFYQFSQTWQEDLLGTLSTSLLDPCLKHPPDLSLHLL</sequence>
<organism evidence="1 2">
    <name type="scientific">Panicum virgatum</name>
    <name type="common">Blackwell switchgrass</name>
    <dbReference type="NCBI Taxonomy" id="38727"/>
    <lineage>
        <taxon>Eukaryota</taxon>
        <taxon>Viridiplantae</taxon>
        <taxon>Streptophyta</taxon>
        <taxon>Embryophyta</taxon>
        <taxon>Tracheophyta</taxon>
        <taxon>Spermatophyta</taxon>
        <taxon>Magnoliopsida</taxon>
        <taxon>Liliopsida</taxon>
        <taxon>Poales</taxon>
        <taxon>Poaceae</taxon>
        <taxon>PACMAD clade</taxon>
        <taxon>Panicoideae</taxon>
        <taxon>Panicodae</taxon>
        <taxon>Paniceae</taxon>
        <taxon>Panicinae</taxon>
        <taxon>Panicum</taxon>
        <taxon>Panicum sect. Hiantes</taxon>
    </lineage>
</organism>
<evidence type="ECO:0000313" key="1">
    <source>
        <dbReference type="EMBL" id="KAG2626009.1"/>
    </source>
</evidence>
<gene>
    <name evidence="1" type="ORF">PVAP13_3KG279200</name>
</gene>
<proteinExistence type="predicted"/>
<evidence type="ECO:0000313" key="2">
    <source>
        <dbReference type="Proteomes" id="UP000823388"/>
    </source>
</evidence>
<accession>A0A8T0V198</accession>
<comment type="caution">
    <text evidence="1">The sequence shown here is derived from an EMBL/GenBank/DDBJ whole genome shotgun (WGS) entry which is preliminary data.</text>
</comment>
<dbReference type="EMBL" id="CM029041">
    <property type="protein sequence ID" value="KAG2626008.1"/>
    <property type="molecule type" value="Genomic_DNA"/>
</dbReference>
<reference evidence="1" key="1">
    <citation type="submission" date="2020-05" db="EMBL/GenBank/DDBJ databases">
        <title>WGS assembly of Panicum virgatum.</title>
        <authorList>
            <person name="Lovell J.T."/>
            <person name="Jenkins J."/>
            <person name="Shu S."/>
            <person name="Juenger T.E."/>
            <person name="Schmutz J."/>
        </authorList>
    </citation>
    <scope>NUCLEOTIDE SEQUENCE</scope>
    <source>
        <strain evidence="1">AP13</strain>
    </source>
</reference>
<dbReference type="AlphaFoldDB" id="A0A8T0V198"/>
<keyword evidence="2" id="KW-1185">Reference proteome</keyword>
<dbReference type="EMBL" id="CM029041">
    <property type="protein sequence ID" value="KAG2626009.1"/>
    <property type="molecule type" value="Genomic_DNA"/>
</dbReference>
<dbReference type="Proteomes" id="UP000823388">
    <property type="component" value="Chromosome 3K"/>
</dbReference>
<protein>
    <submittedName>
        <fullName evidence="1">Uncharacterized protein</fullName>
    </submittedName>
</protein>
<name>A0A8T0V198_PANVG</name>